<sequence>MAFLLKSHNQLKRTSEMTPKCLAYERECDRIRHTKCLTKMTPKQLAIHIDQRRNYQKQQRVFLVWMKFPRA</sequence>
<organism evidence="1 2">
    <name type="scientific">Thalictrum thalictroides</name>
    <name type="common">Rue-anemone</name>
    <name type="synonym">Anemone thalictroides</name>
    <dbReference type="NCBI Taxonomy" id="46969"/>
    <lineage>
        <taxon>Eukaryota</taxon>
        <taxon>Viridiplantae</taxon>
        <taxon>Streptophyta</taxon>
        <taxon>Embryophyta</taxon>
        <taxon>Tracheophyta</taxon>
        <taxon>Spermatophyta</taxon>
        <taxon>Magnoliopsida</taxon>
        <taxon>Ranunculales</taxon>
        <taxon>Ranunculaceae</taxon>
        <taxon>Thalictroideae</taxon>
        <taxon>Thalictrum</taxon>
    </lineage>
</organism>
<dbReference type="Proteomes" id="UP000554482">
    <property type="component" value="Unassembled WGS sequence"/>
</dbReference>
<name>A0A7J6XD66_THATH</name>
<keyword evidence="2" id="KW-1185">Reference proteome</keyword>
<proteinExistence type="predicted"/>
<reference evidence="1 2" key="1">
    <citation type="submission" date="2020-06" db="EMBL/GenBank/DDBJ databases">
        <title>Transcriptomic and genomic resources for Thalictrum thalictroides and T. hernandezii: Facilitating candidate gene discovery in an emerging model plant lineage.</title>
        <authorList>
            <person name="Arias T."/>
            <person name="Riano-Pachon D.M."/>
            <person name="Di Stilio V.S."/>
        </authorList>
    </citation>
    <scope>NUCLEOTIDE SEQUENCE [LARGE SCALE GENOMIC DNA]</scope>
    <source>
        <strain evidence="2">cv. WT478/WT964</strain>
        <tissue evidence="1">Leaves</tissue>
    </source>
</reference>
<dbReference type="AlphaFoldDB" id="A0A7J6XD66"/>
<protein>
    <submittedName>
        <fullName evidence="1">Uncharacterized protein</fullName>
    </submittedName>
</protein>
<evidence type="ECO:0000313" key="2">
    <source>
        <dbReference type="Proteomes" id="UP000554482"/>
    </source>
</evidence>
<comment type="caution">
    <text evidence="1">The sequence shown here is derived from an EMBL/GenBank/DDBJ whole genome shotgun (WGS) entry which is preliminary data.</text>
</comment>
<gene>
    <name evidence="1" type="ORF">FRX31_002671</name>
</gene>
<accession>A0A7J6XD66</accession>
<dbReference type="EMBL" id="JABWDY010001027">
    <property type="protein sequence ID" value="KAF5207741.1"/>
    <property type="molecule type" value="Genomic_DNA"/>
</dbReference>
<evidence type="ECO:0000313" key="1">
    <source>
        <dbReference type="EMBL" id="KAF5207741.1"/>
    </source>
</evidence>